<dbReference type="AlphaFoldDB" id="A0A212DD07"/>
<feature type="region of interest" description="Disordered" evidence="3">
    <location>
        <begin position="384"/>
        <end position="495"/>
    </location>
</feature>
<proteinExistence type="predicted"/>
<sequence>MAENQTRGRGHFTDSPGAESPASAPSQDTGRENPDSDVEELRICFRKFSSSDESDPIKALRRLRELCGLWLRPDLHTKEQMLDRLVLEQFVTCMPPEIQDLVKRSGAETCEDLEEVLRNKQQLKKWTVVRVQDQEFLIQDLGVEILEVEVRDMHDDGDQSREPQSTASAVAPDEGQRESWEAQQLPGAKDLSRGQDQKALPPETIPETGELEGQTPSKENLEKDLLEDTGMIRTLPSQEPELLQDCDSPGAESPASVPPPDTLMENSDCDQETWHIRFRTFSSSEESDPVEALRRLRELCRLWLRPDLHTKEQMLDRLVLEQFMICMPLKCQVLLKESGVQSCRELEDMLRNRQKPKNWAIVCIQGQEYLVRNPDVEMVEVKAGDMDNERDPCREPRPPASVIPPEDGQEESQELQNLPGATDLSREQVSEWKQVEESQDQEALPPETIPEIGGPEGQTPKENLEKDLMEDRGETKTLPSQEPELLKGPGEYLKL</sequence>
<dbReference type="Pfam" id="PF02023">
    <property type="entry name" value="SCAN"/>
    <property type="match status" value="2"/>
</dbReference>
<dbReference type="Proteomes" id="UP000242450">
    <property type="component" value="Chromosome 4"/>
</dbReference>
<dbReference type="CDD" id="cd07936">
    <property type="entry name" value="SCAN"/>
    <property type="match status" value="1"/>
</dbReference>
<protein>
    <recommendedName>
        <fullName evidence="4">SCAN box domain-containing protein</fullName>
    </recommendedName>
</protein>
<feature type="compositionally biased region" description="Low complexity" evidence="3">
    <location>
        <begin position="15"/>
        <end position="26"/>
    </location>
</feature>
<evidence type="ECO:0000313" key="5">
    <source>
        <dbReference type="EMBL" id="OWK16108.1"/>
    </source>
</evidence>
<feature type="compositionally biased region" description="Basic and acidic residues" evidence="3">
    <location>
        <begin position="29"/>
        <end position="38"/>
    </location>
</feature>
<evidence type="ECO:0000256" key="2">
    <source>
        <dbReference type="PROSITE-ProRule" id="PRU00187"/>
    </source>
</evidence>
<evidence type="ECO:0000313" key="6">
    <source>
        <dbReference type="Proteomes" id="UP000242450"/>
    </source>
</evidence>
<feature type="domain" description="SCAN box" evidence="4">
    <location>
        <begin position="42"/>
        <end position="122"/>
    </location>
</feature>
<feature type="compositionally biased region" description="Basic and acidic residues" evidence="3">
    <location>
        <begin position="384"/>
        <end position="397"/>
    </location>
</feature>
<comment type="subcellular location">
    <subcellularLocation>
        <location evidence="2">Nucleus</location>
    </subcellularLocation>
</comment>
<feature type="region of interest" description="Disordered" evidence="3">
    <location>
        <begin position="241"/>
        <end position="267"/>
    </location>
</feature>
<feature type="domain" description="SCAN box" evidence="4">
    <location>
        <begin position="275"/>
        <end position="355"/>
    </location>
</feature>
<dbReference type="Gene3D" id="1.10.4020.10">
    <property type="entry name" value="DNA breaking-rejoining enzymes"/>
    <property type="match status" value="2"/>
</dbReference>
<accession>A0A212DD07</accession>
<dbReference type="InterPro" id="IPR050916">
    <property type="entry name" value="SCAN-C2H2_zinc_finger"/>
</dbReference>
<dbReference type="PROSITE" id="PS50804">
    <property type="entry name" value="SCAN_BOX"/>
    <property type="match status" value="2"/>
</dbReference>
<feature type="region of interest" description="Disordered" evidence="3">
    <location>
        <begin position="1"/>
        <end position="38"/>
    </location>
</feature>
<organism evidence="5 6">
    <name type="scientific">Cervus elaphus hippelaphus</name>
    <name type="common">European red deer</name>
    <dbReference type="NCBI Taxonomy" id="46360"/>
    <lineage>
        <taxon>Eukaryota</taxon>
        <taxon>Metazoa</taxon>
        <taxon>Chordata</taxon>
        <taxon>Craniata</taxon>
        <taxon>Vertebrata</taxon>
        <taxon>Euteleostomi</taxon>
        <taxon>Mammalia</taxon>
        <taxon>Eutheria</taxon>
        <taxon>Laurasiatheria</taxon>
        <taxon>Artiodactyla</taxon>
        <taxon>Ruminantia</taxon>
        <taxon>Pecora</taxon>
        <taxon>Cervidae</taxon>
        <taxon>Cervinae</taxon>
        <taxon>Cervus</taxon>
    </lineage>
</organism>
<evidence type="ECO:0000256" key="3">
    <source>
        <dbReference type="SAM" id="MobiDB-lite"/>
    </source>
</evidence>
<evidence type="ECO:0000256" key="1">
    <source>
        <dbReference type="ARBA" id="ARBA00023242"/>
    </source>
</evidence>
<dbReference type="SMART" id="SM00431">
    <property type="entry name" value="SCAN"/>
    <property type="match status" value="2"/>
</dbReference>
<dbReference type="FunFam" id="1.10.4020.10:FF:000004">
    <property type="entry name" value="Zinc finger and SCAN domain containing 4"/>
    <property type="match status" value="1"/>
</dbReference>
<comment type="caution">
    <text evidence="5">The sequence shown here is derived from an EMBL/GenBank/DDBJ whole genome shotgun (WGS) entry which is preliminary data.</text>
</comment>
<feature type="compositionally biased region" description="Basic and acidic residues" evidence="3">
    <location>
        <begin position="424"/>
        <end position="436"/>
    </location>
</feature>
<gene>
    <name evidence="5" type="ORF">Celaphus_00004902</name>
</gene>
<feature type="region of interest" description="Disordered" evidence="3">
    <location>
        <begin position="154"/>
        <end position="219"/>
    </location>
</feature>
<dbReference type="PANTHER" id="PTHR45935">
    <property type="entry name" value="PROTEIN ZBED8-RELATED"/>
    <property type="match status" value="1"/>
</dbReference>
<dbReference type="InterPro" id="IPR038269">
    <property type="entry name" value="SCAN_sf"/>
</dbReference>
<evidence type="ECO:0000259" key="4">
    <source>
        <dbReference type="PROSITE" id="PS50804"/>
    </source>
</evidence>
<keyword evidence="1 2" id="KW-0539">Nucleus</keyword>
<dbReference type="GO" id="GO:0005634">
    <property type="term" value="C:nucleus"/>
    <property type="evidence" value="ECO:0007669"/>
    <property type="project" value="UniProtKB-SubCell"/>
</dbReference>
<name>A0A212DD07_CEREH</name>
<dbReference type="InterPro" id="IPR003309">
    <property type="entry name" value="SCAN_dom"/>
</dbReference>
<dbReference type="SUPFAM" id="SSF47353">
    <property type="entry name" value="Retrovirus capsid dimerization domain-like"/>
    <property type="match status" value="2"/>
</dbReference>
<feature type="compositionally biased region" description="Basic and acidic residues" evidence="3">
    <location>
        <begin position="462"/>
        <end position="475"/>
    </location>
</feature>
<keyword evidence="6" id="KW-1185">Reference proteome</keyword>
<dbReference type="OrthoDB" id="6077919at2759"/>
<reference evidence="5 6" key="1">
    <citation type="journal article" date="2018" name="Mol. Genet. Genomics">
        <title>The red deer Cervus elaphus genome CerEla1.0: sequencing, annotating, genes, and chromosomes.</title>
        <authorList>
            <person name="Bana N.A."/>
            <person name="Nyiri A."/>
            <person name="Nagy J."/>
            <person name="Frank K."/>
            <person name="Nagy T."/>
            <person name="Steger V."/>
            <person name="Schiller M."/>
            <person name="Lakatos P."/>
            <person name="Sugar L."/>
            <person name="Horn P."/>
            <person name="Barta E."/>
            <person name="Orosz L."/>
        </authorList>
    </citation>
    <scope>NUCLEOTIDE SEQUENCE [LARGE SCALE GENOMIC DNA]</scope>
    <source>
        <strain evidence="5">Hungarian</strain>
    </source>
</reference>
<dbReference type="EMBL" id="MKHE01000004">
    <property type="protein sequence ID" value="OWK16108.1"/>
    <property type="molecule type" value="Genomic_DNA"/>
</dbReference>
<dbReference type="PANTHER" id="PTHR45935:SF15">
    <property type="entry name" value="SCAN BOX DOMAIN-CONTAINING PROTEIN"/>
    <property type="match status" value="1"/>
</dbReference>